<dbReference type="OrthoDB" id="5383526at2759"/>
<evidence type="ECO:0000313" key="3">
    <source>
        <dbReference type="Proteomes" id="UP000799291"/>
    </source>
</evidence>
<dbReference type="Proteomes" id="UP000799291">
    <property type="component" value="Unassembled WGS sequence"/>
</dbReference>
<evidence type="ECO:0000256" key="1">
    <source>
        <dbReference type="SAM" id="SignalP"/>
    </source>
</evidence>
<proteinExistence type="predicted"/>
<keyword evidence="3" id="KW-1185">Reference proteome</keyword>
<protein>
    <submittedName>
        <fullName evidence="2">Uncharacterized protein</fullName>
    </submittedName>
</protein>
<feature type="chain" id="PRO_5026114975" evidence="1">
    <location>
        <begin position="17"/>
        <end position="181"/>
    </location>
</feature>
<accession>A0A6G1IJL4</accession>
<keyword evidence="1" id="KW-0732">Signal</keyword>
<organism evidence="2 3">
    <name type="scientific">Lentithecium fluviatile CBS 122367</name>
    <dbReference type="NCBI Taxonomy" id="1168545"/>
    <lineage>
        <taxon>Eukaryota</taxon>
        <taxon>Fungi</taxon>
        <taxon>Dikarya</taxon>
        <taxon>Ascomycota</taxon>
        <taxon>Pezizomycotina</taxon>
        <taxon>Dothideomycetes</taxon>
        <taxon>Pleosporomycetidae</taxon>
        <taxon>Pleosporales</taxon>
        <taxon>Massarineae</taxon>
        <taxon>Lentitheciaceae</taxon>
        <taxon>Lentithecium</taxon>
    </lineage>
</organism>
<reference evidence="2" key="1">
    <citation type="journal article" date="2020" name="Stud. Mycol.">
        <title>101 Dothideomycetes genomes: a test case for predicting lifestyles and emergence of pathogens.</title>
        <authorList>
            <person name="Haridas S."/>
            <person name="Albert R."/>
            <person name="Binder M."/>
            <person name="Bloem J."/>
            <person name="Labutti K."/>
            <person name="Salamov A."/>
            <person name="Andreopoulos B."/>
            <person name="Baker S."/>
            <person name="Barry K."/>
            <person name="Bills G."/>
            <person name="Bluhm B."/>
            <person name="Cannon C."/>
            <person name="Castanera R."/>
            <person name="Culley D."/>
            <person name="Daum C."/>
            <person name="Ezra D."/>
            <person name="Gonzalez J."/>
            <person name="Henrissat B."/>
            <person name="Kuo A."/>
            <person name="Liang C."/>
            <person name="Lipzen A."/>
            <person name="Lutzoni F."/>
            <person name="Magnuson J."/>
            <person name="Mondo S."/>
            <person name="Nolan M."/>
            <person name="Ohm R."/>
            <person name="Pangilinan J."/>
            <person name="Park H.-J."/>
            <person name="Ramirez L."/>
            <person name="Alfaro M."/>
            <person name="Sun H."/>
            <person name="Tritt A."/>
            <person name="Yoshinaga Y."/>
            <person name="Zwiers L.-H."/>
            <person name="Turgeon B."/>
            <person name="Goodwin S."/>
            <person name="Spatafora J."/>
            <person name="Crous P."/>
            <person name="Grigoriev I."/>
        </authorList>
    </citation>
    <scope>NUCLEOTIDE SEQUENCE</scope>
    <source>
        <strain evidence="2">CBS 122367</strain>
    </source>
</reference>
<evidence type="ECO:0000313" key="2">
    <source>
        <dbReference type="EMBL" id="KAF2678434.1"/>
    </source>
</evidence>
<sequence>MHYLSLILGLTAAASAIDVRIHFKADCTGASYECLGLQPNICCYAESGVYPTIGFYGVPPSWNIETRGYSRSGDNRCGNQRALENLSGGNFKCLRQGSFTGAGYGFRGKKRDVGGCDAEGEAEGQTCTSSRKADVLVLEDGVKYSLQGMEDKMIGELVGLAVNGTTGGDVPEVFQEFEMRE</sequence>
<dbReference type="AlphaFoldDB" id="A0A6G1IJL4"/>
<feature type="signal peptide" evidence="1">
    <location>
        <begin position="1"/>
        <end position="16"/>
    </location>
</feature>
<dbReference type="EMBL" id="MU005612">
    <property type="protein sequence ID" value="KAF2678434.1"/>
    <property type="molecule type" value="Genomic_DNA"/>
</dbReference>
<name>A0A6G1IJL4_9PLEO</name>
<gene>
    <name evidence="2" type="ORF">K458DRAFT_463605</name>
</gene>